<accession>B8BS73</accession>
<proteinExistence type="predicted"/>
<dbReference type="eggNOG" id="ENOG502QZDX">
    <property type="taxonomic scope" value="Eukaryota"/>
</dbReference>
<dbReference type="Proteomes" id="UP000001449">
    <property type="component" value="Chromosome 1"/>
</dbReference>
<dbReference type="EMBL" id="CM000638">
    <property type="protein sequence ID" value="EED96078.1"/>
    <property type="molecule type" value="Genomic_DNA"/>
</dbReference>
<evidence type="ECO:0008006" key="4">
    <source>
        <dbReference type="Google" id="ProtNLM"/>
    </source>
</evidence>
<feature type="region of interest" description="Disordered" evidence="1">
    <location>
        <begin position="277"/>
        <end position="359"/>
    </location>
</feature>
<dbReference type="AlphaFoldDB" id="B8BS73"/>
<dbReference type="HOGENOM" id="CLU_420667_0_0_1"/>
<reference evidence="2 3" key="2">
    <citation type="journal article" date="2008" name="Nature">
        <title>The Phaeodactylum genome reveals the evolutionary history of diatom genomes.</title>
        <authorList>
            <person name="Bowler C."/>
            <person name="Allen A.E."/>
            <person name="Badger J.H."/>
            <person name="Grimwood J."/>
            <person name="Jabbari K."/>
            <person name="Kuo A."/>
            <person name="Maheswari U."/>
            <person name="Martens C."/>
            <person name="Maumus F."/>
            <person name="Otillar R.P."/>
            <person name="Rayko E."/>
            <person name="Salamov A."/>
            <person name="Vandepoele K."/>
            <person name="Beszteri B."/>
            <person name="Gruber A."/>
            <person name="Heijde M."/>
            <person name="Katinka M."/>
            <person name="Mock T."/>
            <person name="Valentin K."/>
            <person name="Verret F."/>
            <person name="Berges J.A."/>
            <person name="Brownlee C."/>
            <person name="Cadoret J.P."/>
            <person name="Chiovitti A."/>
            <person name="Choi C.J."/>
            <person name="Coesel S."/>
            <person name="De Martino A."/>
            <person name="Detter J.C."/>
            <person name="Durkin C."/>
            <person name="Falciatore A."/>
            <person name="Fournet J."/>
            <person name="Haruta M."/>
            <person name="Huysman M.J."/>
            <person name="Jenkins B.D."/>
            <person name="Jiroutova K."/>
            <person name="Jorgensen R.E."/>
            <person name="Joubert Y."/>
            <person name="Kaplan A."/>
            <person name="Kroger N."/>
            <person name="Kroth P.G."/>
            <person name="La Roche J."/>
            <person name="Lindquist E."/>
            <person name="Lommer M."/>
            <person name="Martin-Jezequel V."/>
            <person name="Lopez P.J."/>
            <person name="Lucas S."/>
            <person name="Mangogna M."/>
            <person name="McGinnis K."/>
            <person name="Medlin L.K."/>
            <person name="Montsant A."/>
            <person name="Oudot-Le Secq M.P."/>
            <person name="Napoli C."/>
            <person name="Obornik M."/>
            <person name="Parker M.S."/>
            <person name="Petit J.L."/>
            <person name="Porcel B.M."/>
            <person name="Poulsen N."/>
            <person name="Robison M."/>
            <person name="Rychlewski L."/>
            <person name="Rynearson T.A."/>
            <person name="Schmutz J."/>
            <person name="Shapiro H."/>
            <person name="Siaut M."/>
            <person name="Stanley M."/>
            <person name="Sussman M.R."/>
            <person name="Taylor A.R."/>
            <person name="Vardi A."/>
            <person name="von Dassow P."/>
            <person name="Vyverman W."/>
            <person name="Willis A."/>
            <person name="Wyrwicz L.S."/>
            <person name="Rokhsar D.S."/>
            <person name="Weissenbach J."/>
            <person name="Armbrust E.V."/>
            <person name="Green B.R."/>
            <person name="Van de Peer Y."/>
            <person name="Grigoriev I.V."/>
        </authorList>
    </citation>
    <scope>NUCLEOTIDE SEQUENCE [LARGE SCALE GENOMIC DNA]</scope>
    <source>
        <strain evidence="2 3">CCMP1335</strain>
    </source>
</reference>
<sequence>MDSTVPQRAGEWINRFLATPTPSSTGAIITHPVRSFNVEGGLDLRLLNVKELKRITKELSNQICTHYLSNNIIVNPNISLAMPKSNARKADWIAVIVGCFRQPPPSSMVGVGRSAPDIYVVLEKSAISRSAAGAGSLVTSMQPMGVPVLGYHLQEGHQQLLMHHSSSEKEVSQSKIAPSTIIYDSWSSINAISTGDVTNQTKQQYMQEDLRAFMCGGRGGGASSLFGFPASVGVGNGMIGGAGSAMGSVARSSIPLASSAGVAPSFPHNRYHGTGYNAVQSSGVKRPYPSAAVAPSTQHNNANSKAKLAVKVKAEPKSPQKQPAYCSYNTNNNNYNSNSSFNNNNSSSEDDSATPRSFQEASMVESLHNMGFTDTREILNGLRAVATQHEEVSIAMSNDNNNDGGNPWVEQSQVEAAMMWIVNQREEVAEAAKLDEARINSENEKVVMERSRREDADRQLKYADLSDLIGSLDDEEGVKVTSKFYPYSTVLRNVAVRRVFTMIASCNYGKDEVIRFLKLEEKTRKWYGTVLPFSYFEYVLCPRFTQWDGDATLNSALLCQKLMQESAELEKAMYALSEQEEGGVGRVPKLLLNAQREATEAGRAICLEVEMANSDDDCEFVPMPQPNAVAGNKSTAKSRGNVKTQEEVIELS</sequence>
<dbReference type="RefSeq" id="XP_002286437.1">
    <property type="nucleotide sequence ID" value="XM_002286401.1"/>
</dbReference>
<gene>
    <name evidence="2" type="ORF">THAPSDRAFT_21040</name>
</gene>
<reference evidence="2 3" key="1">
    <citation type="journal article" date="2004" name="Science">
        <title>The genome of the diatom Thalassiosira pseudonana: ecology, evolution, and metabolism.</title>
        <authorList>
            <person name="Armbrust E.V."/>
            <person name="Berges J.A."/>
            <person name="Bowler C."/>
            <person name="Green B.R."/>
            <person name="Martinez D."/>
            <person name="Putnam N.H."/>
            <person name="Zhou S."/>
            <person name="Allen A.E."/>
            <person name="Apt K.E."/>
            <person name="Bechner M."/>
            <person name="Brzezinski M.A."/>
            <person name="Chaal B.K."/>
            <person name="Chiovitti A."/>
            <person name="Davis A.K."/>
            <person name="Demarest M.S."/>
            <person name="Detter J.C."/>
            <person name="Glavina T."/>
            <person name="Goodstein D."/>
            <person name="Hadi M.Z."/>
            <person name="Hellsten U."/>
            <person name="Hildebrand M."/>
            <person name="Jenkins B.D."/>
            <person name="Jurka J."/>
            <person name="Kapitonov V.V."/>
            <person name="Kroger N."/>
            <person name="Lau W.W."/>
            <person name="Lane T.W."/>
            <person name="Larimer F.W."/>
            <person name="Lippmeier J.C."/>
            <person name="Lucas S."/>
            <person name="Medina M."/>
            <person name="Montsant A."/>
            <person name="Obornik M."/>
            <person name="Parker M.S."/>
            <person name="Palenik B."/>
            <person name="Pazour G.J."/>
            <person name="Richardson P.M."/>
            <person name="Rynearson T.A."/>
            <person name="Saito M.A."/>
            <person name="Schwartz D.C."/>
            <person name="Thamatrakoln K."/>
            <person name="Valentin K."/>
            <person name="Vardi A."/>
            <person name="Wilkerson F.P."/>
            <person name="Rokhsar D.S."/>
        </authorList>
    </citation>
    <scope>NUCLEOTIDE SEQUENCE [LARGE SCALE GENOMIC DNA]</scope>
    <source>
        <strain evidence="2 3">CCMP1335</strain>
    </source>
</reference>
<feature type="compositionally biased region" description="Low complexity" evidence="1">
    <location>
        <begin position="327"/>
        <end position="347"/>
    </location>
</feature>
<evidence type="ECO:0000256" key="1">
    <source>
        <dbReference type="SAM" id="MobiDB-lite"/>
    </source>
</evidence>
<evidence type="ECO:0000313" key="3">
    <source>
        <dbReference type="Proteomes" id="UP000001449"/>
    </source>
</evidence>
<name>B8BS73_THAPS</name>
<feature type="compositionally biased region" description="Polar residues" evidence="1">
    <location>
        <begin position="295"/>
        <end position="304"/>
    </location>
</feature>
<dbReference type="InParanoid" id="B8BS73"/>
<dbReference type="GeneID" id="7445096"/>
<organism evidence="2 3">
    <name type="scientific">Thalassiosira pseudonana</name>
    <name type="common">Marine diatom</name>
    <name type="synonym">Cyclotella nana</name>
    <dbReference type="NCBI Taxonomy" id="35128"/>
    <lineage>
        <taxon>Eukaryota</taxon>
        <taxon>Sar</taxon>
        <taxon>Stramenopiles</taxon>
        <taxon>Ochrophyta</taxon>
        <taxon>Bacillariophyta</taxon>
        <taxon>Coscinodiscophyceae</taxon>
        <taxon>Thalassiosirophycidae</taxon>
        <taxon>Thalassiosirales</taxon>
        <taxon>Thalassiosiraceae</taxon>
        <taxon>Thalassiosira</taxon>
    </lineage>
</organism>
<protein>
    <recommendedName>
        <fullName evidence="4">UBA domain-containing protein</fullName>
    </recommendedName>
</protein>
<evidence type="ECO:0000313" key="2">
    <source>
        <dbReference type="EMBL" id="EED96078.1"/>
    </source>
</evidence>
<dbReference type="PaxDb" id="35128-Thaps21040"/>
<feature type="region of interest" description="Disordered" evidence="1">
    <location>
        <begin position="625"/>
        <end position="652"/>
    </location>
</feature>
<keyword evidence="3" id="KW-1185">Reference proteome</keyword>
<feature type="compositionally biased region" description="Polar residues" evidence="1">
    <location>
        <begin position="632"/>
        <end position="643"/>
    </location>
</feature>
<dbReference type="KEGG" id="tps:THAPSDRAFT_21040"/>